<sequence>MTRLLVLLALLAVSACETIEGAGRDLEMTGEAITEEAQETQAGM</sequence>
<accession>A0ABV7E226</accession>
<evidence type="ECO:0000313" key="7">
    <source>
        <dbReference type="EMBL" id="MFC3088228.1"/>
    </source>
</evidence>
<dbReference type="Proteomes" id="UP001595445">
    <property type="component" value="Unassembled WGS sequence"/>
</dbReference>
<proteinExistence type="inferred from homology"/>
<keyword evidence="6 7" id="KW-0449">Lipoprotein</keyword>
<keyword evidence="4" id="KW-0472">Membrane</keyword>
<evidence type="ECO:0000256" key="3">
    <source>
        <dbReference type="ARBA" id="ARBA00022729"/>
    </source>
</evidence>
<gene>
    <name evidence="7" type="ORF">ACFOD6_19485</name>
</gene>
<protein>
    <submittedName>
        <fullName evidence="7">Entericidin A/B family lipoprotein</fullName>
    </submittedName>
</protein>
<evidence type="ECO:0000313" key="8">
    <source>
        <dbReference type="Proteomes" id="UP001595445"/>
    </source>
</evidence>
<evidence type="ECO:0000256" key="4">
    <source>
        <dbReference type="ARBA" id="ARBA00023136"/>
    </source>
</evidence>
<name>A0ABV7E226_9RHOB</name>
<organism evidence="7 8">
    <name type="scientific">Tabrizicola soli</name>
    <dbReference type="NCBI Taxonomy" id="2185115"/>
    <lineage>
        <taxon>Bacteria</taxon>
        <taxon>Pseudomonadati</taxon>
        <taxon>Pseudomonadota</taxon>
        <taxon>Alphaproteobacteria</taxon>
        <taxon>Rhodobacterales</taxon>
        <taxon>Paracoccaceae</taxon>
        <taxon>Tabrizicola</taxon>
    </lineage>
</organism>
<dbReference type="Pfam" id="PF08085">
    <property type="entry name" value="Entericidin"/>
    <property type="match status" value="1"/>
</dbReference>
<comment type="similarity">
    <text evidence="1">Belongs to the EcnA/EcnB lipoprotein family.</text>
</comment>
<evidence type="ECO:0000256" key="1">
    <source>
        <dbReference type="ARBA" id="ARBA00010296"/>
    </source>
</evidence>
<dbReference type="InterPro" id="IPR012556">
    <property type="entry name" value="Entericidin"/>
</dbReference>
<dbReference type="RefSeq" id="WP_197646436.1">
    <property type="nucleotide sequence ID" value="NZ_JAEACP010000018.1"/>
</dbReference>
<reference evidence="8" key="1">
    <citation type="journal article" date="2019" name="Int. J. Syst. Evol. Microbiol.">
        <title>The Global Catalogue of Microorganisms (GCM) 10K type strain sequencing project: providing services to taxonomists for standard genome sequencing and annotation.</title>
        <authorList>
            <consortium name="The Broad Institute Genomics Platform"/>
            <consortium name="The Broad Institute Genome Sequencing Center for Infectious Disease"/>
            <person name="Wu L."/>
            <person name="Ma J."/>
        </authorList>
    </citation>
    <scope>NUCLEOTIDE SEQUENCE [LARGE SCALE GENOMIC DNA]</scope>
    <source>
        <strain evidence="8">KCTC 62102</strain>
    </source>
</reference>
<evidence type="ECO:0000256" key="2">
    <source>
        <dbReference type="ARBA" id="ARBA00022475"/>
    </source>
</evidence>
<keyword evidence="8" id="KW-1185">Reference proteome</keyword>
<evidence type="ECO:0000256" key="6">
    <source>
        <dbReference type="ARBA" id="ARBA00023288"/>
    </source>
</evidence>
<comment type="caution">
    <text evidence="7">The sequence shown here is derived from an EMBL/GenBank/DDBJ whole genome shotgun (WGS) entry which is preliminary data.</text>
</comment>
<keyword evidence="3" id="KW-0732">Signal</keyword>
<evidence type="ECO:0000256" key="5">
    <source>
        <dbReference type="ARBA" id="ARBA00023139"/>
    </source>
</evidence>
<keyword evidence="2" id="KW-1003">Cell membrane</keyword>
<keyword evidence="5" id="KW-0564">Palmitate</keyword>
<dbReference type="PROSITE" id="PS51257">
    <property type="entry name" value="PROKAR_LIPOPROTEIN"/>
    <property type="match status" value="1"/>
</dbReference>
<dbReference type="EMBL" id="JBHRSM010000051">
    <property type="protein sequence ID" value="MFC3088228.1"/>
    <property type="molecule type" value="Genomic_DNA"/>
</dbReference>